<dbReference type="Proteomes" id="UP000000709">
    <property type="component" value="Unassembled WGS sequence"/>
</dbReference>
<gene>
    <name evidence="3" type="ORF">SPAPADRAFT_48588</name>
</gene>
<dbReference type="RefSeq" id="XP_007373020.1">
    <property type="nucleotide sequence ID" value="XM_007372958.1"/>
</dbReference>
<dbReference type="EMBL" id="GL996499">
    <property type="protein sequence ID" value="EGW35608.1"/>
    <property type="molecule type" value="Genomic_DNA"/>
</dbReference>
<feature type="compositionally biased region" description="Polar residues" evidence="2">
    <location>
        <begin position="63"/>
        <end position="84"/>
    </location>
</feature>
<keyword evidence="4" id="KW-1185">Reference proteome</keyword>
<evidence type="ECO:0000313" key="3">
    <source>
        <dbReference type="EMBL" id="EGW35608.1"/>
    </source>
</evidence>
<protein>
    <submittedName>
        <fullName evidence="3">Uncharacterized protein</fullName>
    </submittedName>
</protein>
<proteinExistence type="predicted"/>
<feature type="region of interest" description="Disordered" evidence="2">
    <location>
        <begin position="63"/>
        <end position="91"/>
    </location>
</feature>
<feature type="region of interest" description="Disordered" evidence="2">
    <location>
        <begin position="414"/>
        <end position="447"/>
    </location>
</feature>
<accession>G3AE74</accession>
<reference evidence="3 4" key="1">
    <citation type="journal article" date="2011" name="Proc. Natl. Acad. Sci. U.S.A.">
        <title>Comparative genomics of xylose-fermenting fungi for enhanced biofuel production.</title>
        <authorList>
            <person name="Wohlbach D.J."/>
            <person name="Kuo A."/>
            <person name="Sato T.K."/>
            <person name="Potts K.M."/>
            <person name="Salamov A.A."/>
            <person name="LaButti K.M."/>
            <person name="Sun H."/>
            <person name="Clum A."/>
            <person name="Pangilinan J.L."/>
            <person name="Lindquist E.A."/>
            <person name="Lucas S."/>
            <person name="Lapidus A."/>
            <person name="Jin M."/>
            <person name="Gunawan C."/>
            <person name="Balan V."/>
            <person name="Dale B.E."/>
            <person name="Jeffries T.W."/>
            <person name="Zinkel R."/>
            <person name="Barry K.W."/>
            <person name="Grigoriev I.V."/>
            <person name="Gasch A.P."/>
        </authorList>
    </citation>
    <scope>NUCLEOTIDE SEQUENCE [LARGE SCALE GENOMIC DNA]</scope>
    <source>
        <strain evidence="4">NRRL Y-27907 / 11-Y1</strain>
    </source>
</reference>
<evidence type="ECO:0000256" key="1">
    <source>
        <dbReference type="SAM" id="Coils"/>
    </source>
</evidence>
<dbReference type="InParanoid" id="G3AE74"/>
<dbReference type="KEGG" id="spaa:SPAPADRAFT_48588"/>
<evidence type="ECO:0000313" key="4">
    <source>
        <dbReference type="Proteomes" id="UP000000709"/>
    </source>
</evidence>
<keyword evidence="1" id="KW-0175">Coiled coil</keyword>
<sequence length="481" mass="54774">MTSMFSIIKRIWNIFTPAEEAVPVVELNSNVDSSPTKTPSCRSEFRDLLPEFRKYYPKENCSDLSSVPSNFNPNPQESSTLKSSASDHKHKHGFPKLSNCFKIWGNDKFSTATKIDRQFPVTSSLPPNVVDQKFTEHSSQFIQSQFGLSTQMSRELKKLKVRSSWNELKDIQRELLDRYASECFQVCRCETTIRQLREKLEELEVELVNAQKEYEECGESISSISTELGSSINSLENSIRDICGKIDNTTGFVTSLGEQSPITSPKINPFSTKHRKGSILSTLSQMFHQEKSNSKANFEIHSVSPEIFEPSIRYNSLHAIGKLSCSQVVNVSGIVYSDIFTSGEGLCPEGIVHEAPGNNSDVSFSNQSESTYLSRSSWQNERFKWFDFKGRIASKFMEKTNNSTLERKQRQFEELKEHKLRKQQRKERQSTGYNSLDINIGQNDSEDDSFGDSKLIRFRAVARSNPGSGIIRKLKQLKKRI</sequence>
<feature type="compositionally biased region" description="Polar residues" evidence="2">
    <location>
        <begin position="430"/>
        <end position="443"/>
    </location>
</feature>
<dbReference type="AlphaFoldDB" id="G3AE74"/>
<name>G3AE74_SPAPN</name>
<evidence type="ECO:0000256" key="2">
    <source>
        <dbReference type="SAM" id="MobiDB-lite"/>
    </source>
</evidence>
<dbReference type="GeneID" id="18871241"/>
<organism evidence="4">
    <name type="scientific">Spathaspora passalidarum (strain NRRL Y-27907 / 11-Y1)</name>
    <dbReference type="NCBI Taxonomy" id="619300"/>
    <lineage>
        <taxon>Eukaryota</taxon>
        <taxon>Fungi</taxon>
        <taxon>Dikarya</taxon>
        <taxon>Ascomycota</taxon>
        <taxon>Saccharomycotina</taxon>
        <taxon>Pichiomycetes</taxon>
        <taxon>Debaryomycetaceae</taxon>
        <taxon>Spathaspora</taxon>
    </lineage>
</organism>
<dbReference type="HOGENOM" id="CLU_567622_0_0_1"/>
<feature type="coiled-coil region" evidence="1">
    <location>
        <begin position="193"/>
        <end position="220"/>
    </location>
</feature>